<dbReference type="PIRSF" id="PIRSF500217">
    <property type="entry name" value="AlgI"/>
    <property type="match status" value="1"/>
</dbReference>
<feature type="transmembrane region" description="Helical" evidence="10">
    <location>
        <begin position="107"/>
        <end position="127"/>
    </location>
</feature>
<keyword evidence="8 9" id="KW-0012">Acyltransferase</keyword>
<reference evidence="11" key="2">
    <citation type="journal article" date="2021" name="PeerJ">
        <title>Extensive microbial diversity within the chicken gut microbiome revealed by metagenomics and culture.</title>
        <authorList>
            <person name="Gilroy R."/>
            <person name="Ravi A."/>
            <person name="Getino M."/>
            <person name="Pursley I."/>
            <person name="Horton D.L."/>
            <person name="Alikhan N.F."/>
            <person name="Baker D."/>
            <person name="Gharbi K."/>
            <person name="Hall N."/>
            <person name="Watson M."/>
            <person name="Adriaenssens E.M."/>
            <person name="Foster-Nyarko E."/>
            <person name="Jarju S."/>
            <person name="Secka A."/>
            <person name="Antonio M."/>
            <person name="Oren A."/>
            <person name="Chaudhuri R.R."/>
            <person name="La Ragione R."/>
            <person name="Hildebrand F."/>
            <person name="Pallen M.J."/>
        </authorList>
    </citation>
    <scope>NUCLEOTIDE SEQUENCE</scope>
    <source>
        <strain evidence="11">ChiSjej2B20-13462</strain>
    </source>
</reference>
<evidence type="ECO:0000313" key="11">
    <source>
        <dbReference type="EMBL" id="HIQ69858.1"/>
    </source>
</evidence>
<feature type="transmembrane region" description="Helical" evidence="10">
    <location>
        <begin position="74"/>
        <end position="101"/>
    </location>
</feature>
<dbReference type="GO" id="GO:0016746">
    <property type="term" value="F:acyltransferase activity"/>
    <property type="evidence" value="ECO:0007669"/>
    <property type="project" value="UniProtKB-KW"/>
</dbReference>
<dbReference type="GO" id="GO:0042121">
    <property type="term" value="P:alginic acid biosynthetic process"/>
    <property type="evidence" value="ECO:0007669"/>
    <property type="project" value="InterPro"/>
</dbReference>
<keyword evidence="6 10" id="KW-1133">Transmembrane helix</keyword>
<dbReference type="Proteomes" id="UP000886874">
    <property type="component" value="Unassembled WGS sequence"/>
</dbReference>
<comment type="similarity">
    <text evidence="2 9">Belongs to the membrane-bound acyltransferase family.</text>
</comment>
<dbReference type="PIRSF" id="PIRSF016636">
    <property type="entry name" value="AlgI_DltB"/>
    <property type="match status" value="1"/>
</dbReference>
<feature type="transmembrane region" description="Helical" evidence="10">
    <location>
        <begin position="38"/>
        <end position="62"/>
    </location>
</feature>
<evidence type="ECO:0000256" key="9">
    <source>
        <dbReference type="PIRNR" id="PIRNR016636"/>
    </source>
</evidence>
<dbReference type="InterPro" id="IPR004299">
    <property type="entry name" value="MBOAT_fam"/>
</dbReference>
<feature type="transmembrane region" description="Helical" evidence="10">
    <location>
        <begin position="346"/>
        <end position="363"/>
    </location>
</feature>
<evidence type="ECO:0000256" key="6">
    <source>
        <dbReference type="ARBA" id="ARBA00022989"/>
    </source>
</evidence>
<dbReference type="InterPro" id="IPR051085">
    <property type="entry name" value="MB_O-acyltransferase"/>
</dbReference>
<dbReference type="Pfam" id="PF03062">
    <property type="entry name" value="MBOAT"/>
    <property type="match status" value="1"/>
</dbReference>
<accession>A0A9D1CP84</accession>
<feature type="transmembrane region" description="Helical" evidence="10">
    <location>
        <begin position="304"/>
        <end position="326"/>
    </location>
</feature>
<dbReference type="EMBL" id="DVFN01000089">
    <property type="protein sequence ID" value="HIQ69858.1"/>
    <property type="molecule type" value="Genomic_DNA"/>
</dbReference>
<dbReference type="GO" id="GO:0005886">
    <property type="term" value="C:plasma membrane"/>
    <property type="evidence" value="ECO:0007669"/>
    <property type="project" value="UniProtKB-SubCell"/>
</dbReference>
<evidence type="ECO:0000256" key="8">
    <source>
        <dbReference type="ARBA" id="ARBA00023315"/>
    </source>
</evidence>
<dbReference type="InterPro" id="IPR024194">
    <property type="entry name" value="Ac/AlaTfrase_AlgI/DltB"/>
</dbReference>
<comment type="caution">
    <text evidence="11">The sequence shown here is derived from an EMBL/GenBank/DDBJ whole genome shotgun (WGS) entry which is preliminary data.</text>
</comment>
<name>A0A9D1CP84_9FIRM</name>
<dbReference type="PANTHER" id="PTHR13285:SF23">
    <property type="entry name" value="TEICHOIC ACID D-ALANYLTRANSFERASE"/>
    <property type="match status" value="1"/>
</dbReference>
<feature type="transmembrane region" description="Helical" evidence="10">
    <location>
        <begin position="235"/>
        <end position="253"/>
    </location>
</feature>
<evidence type="ECO:0000256" key="10">
    <source>
        <dbReference type="SAM" id="Phobius"/>
    </source>
</evidence>
<dbReference type="InterPro" id="IPR028362">
    <property type="entry name" value="AlgI"/>
</dbReference>
<sequence length="460" mass="50304">MSFGSAIFLFGFLPLTAALYRLLPWRWARRVLVTGASLFFYACGRLWDLPVLLLSALLHYAAGRLLLRTQSRRAVVAAVVVLDLGLLAACKYLDFFCAAAGLPVGPLNLPLPLGVSFFTFQGISYVVDGSRDRSQLSRTFFPVLQYLCFFPNLVSGPLARFQAVRPQLEAAVRPDGETAALALRRFTVGLGKKLLLAGTLAPAVDAVFALDAAALDLRTAWLGAVAYALQLYFDFSGYSDMALGLGCLFGVTLPENFRYPYRAGSITDFWRRWHISLSQWFRDYLYIPLGGSRRGKARAVVNKLAVFLATGLWHGANWTFVLWGAWHGLFAALETATPLGRIGKRRFGHVYAPLVVLVGFTMFRADTVTAGLAVVSNLFTGFAFQEASTLALAHCLTARVWTALILGALGALGFGSWLWRKVSARRGALACSLGLTLVLLVLCVLALASGSFQPFIYQQF</sequence>
<feature type="transmembrane region" description="Helical" evidence="10">
    <location>
        <begin position="370"/>
        <end position="394"/>
    </location>
</feature>
<evidence type="ECO:0000256" key="4">
    <source>
        <dbReference type="ARBA" id="ARBA00022679"/>
    </source>
</evidence>
<evidence type="ECO:0000256" key="1">
    <source>
        <dbReference type="ARBA" id="ARBA00004651"/>
    </source>
</evidence>
<keyword evidence="3 9" id="KW-1003">Cell membrane</keyword>
<evidence type="ECO:0000256" key="7">
    <source>
        <dbReference type="ARBA" id="ARBA00023136"/>
    </source>
</evidence>
<feature type="transmembrane region" description="Helical" evidence="10">
    <location>
        <begin position="431"/>
        <end position="452"/>
    </location>
</feature>
<dbReference type="AlphaFoldDB" id="A0A9D1CP84"/>
<reference evidence="11" key="1">
    <citation type="submission" date="2020-10" db="EMBL/GenBank/DDBJ databases">
        <authorList>
            <person name="Gilroy R."/>
        </authorList>
    </citation>
    <scope>NUCLEOTIDE SEQUENCE</scope>
    <source>
        <strain evidence="11">ChiSjej2B20-13462</strain>
    </source>
</reference>
<keyword evidence="7 9" id="KW-0472">Membrane</keyword>
<feature type="transmembrane region" description="Helical" evidence="10">
    <location>
        <begin position="400"/>
        <end position="419"/>
    </location>
</feature>
<protein>
    <submittedName>
        <fullName evidence="11">MBOAT family protein</fullName>
    </submittedName>
</protein>
<evidence type="ECO:0000256" key="2">
    <source>
        <dbReference type="ARBA" id="ARBA00010323"/>
    </source>
</evidence>
<keyword evidence="4 9" id="KW-0808">Transferase</keyword>
<comment type="subcellular location">
    <subcellularLocation>
        <location evidence="1">Cell membrane</location>
        <topology evidence="1">Multi-pass membrane protein</topology>
    </subcellularLocation>
</comment>
<proteinExistence type="inferred from homology"/>
<feature type="transmembrane region" description="Helical" evidence="10">
    <location>
        <begin position="194"/>
        <end position="215"/>
    </location>
</feature>
<dbReference type="PANTHER" id="PTHR13285">
    <property type="entry name" value="ACYLTRANSFERASE"/>
    <property type="match status" value="1"/>
</dbReference>
<organism evidence="11 12">
    <name type="scientific">Candidatus Avoscillospira stercorigallinarum</name>
    <dbReference type="NCBI Taxonomy" id="2840708"/>
    <lineage>
        <taxon>Bacteria</taxon>
        <taxon>Bacillati</taxon>
        <taxon>Bacillota</taxon>
        <taxon>Clostridia</taxon>
        <taxon>Eubacteriales</taxon>
        <taxon>Oscillospiraceae</taxon>
        <taxon>Oscillospiraceae incertae sedis</taxon>
        <taxon>Candidatus Avoscillospira</taxon>
    </lineage>
</organism>
<keyword evidence="5 10" id="KW-0812">Transmembrane</keyword>
<evidence type="ECO:0000313" key="12">
    <source>
        <dbReference type="Proteomes" id="UP000886874"/>
    </source>
</evidence>
<evidence type="ECO:0000256" key="3">
    <source>
        <dbReference type="ARBA" id="ARBA00022475"/>
    </source>
</evidence>
<evidence type="ECO:0000256" key="5">
    <source>
        <dbReference type="ARBA" id="ARBA00022692"/>
    </source>
</evidence>
<gene>
    <name evidence="11" type="ORF">IAA67_05980</name>
</gene>